<evidence type="ECO:0000313" key="18">
    <source>
        <dbReference type="Proteomes" id="UP000001307"/>
    </source>
</evidence>
<keyword evidence="8 13" id="KW-0401">Integrin</keyword>
<name>E4XKZ3_OIKDI</name>
<dbReference type="InterPro" id="IPR032695">
    <property type="entry name" value="Integrin_dom_sf"/>
</dbReference>
<dbReference type="InterPro" id="IPR028994">
    <property type="entry name" value="Integrin_alpha_N"/>
</dbReference>
<dbReference type="Pfam" id="PF13517">
    <property type="entry name" value="FG-GAP_3"/>
    <property type="match status" value="1"/>
</dbReference>
<dbReference type="Pfam" id="PF20805">
    <property type="entry name" value="Integrin_A_Ig_2"/>
    <property type="match status" value="1"/>
</dbReference>
<dbReference type="Gene3D" id="2.60.40.1530">
    <property type="entry name" value="ntegrin, alpha v. Chain A, domain 4"/>
    <property type="match status" value="1"/>
</dbReference>
<dbReference type="GO" id="GO:0033627">
    <property type="term" value="P:cell adhesion mediated by integrin"/>
    <property type="evidence" value="ECO:0007669"/>
    <property type="project" value="TreeGrafter"/>
</dbReference>
<feature type="domain" description="Integrin alpha second immunoglobulin-like" evidence="15">
    <location>
        <begin position="653"/>
        <end position="815"/>
    </location>
</feature>
<keyword evidence="6 13" id="KW-0130">Cell adhesion</keyword>
<keyword evidence="7 13" id="KW-1133">Transmembrane helix</keyword>
<dbReference type="InterPro" id="IPR000413">
    <property type="entry name" value="Integrin_alpha"/>
</dbReference>
<dbReference type="PRINTS" id="PR01185">
    <property type="entry name" value="INTEGRINA"/>
</dbReference>
<dbReference type="AlphaFoldDB" id="E4XKZ3"/>
<dbReference type="InParanoid" id="E4XKZ3"/>
<evidence type="ECO:0000259" key="14">
    <source>
        <dbReference type="Pfam" id="PF08441"/>
    </source>
</evidence>
<dbReference type="GO" id="GO:0007160">
    <property type="term" value="P:cell-matrix adhesion"/>
    <property type="evidence" value="ECO:0007669"/>
    <property type="project" value="TreeGrafter"/>
</dbReference>
<dbReference type="GO" id="GO:0005178">
    <property type="term" value="F:integrin binding"/>
    <property type="evidence" value="ECO:0007669"/>
    <property type="project" value="TreeGrafter"/>
</dbReference>
<proteinExistence type="inferred from homology"/>
<dbReference type="Gene3D" id="2.60.40.1510">
    <property type="entry name" value="ntegrin, alpha v. Chain A, domain 3"/>
    <property type="match status" value="1"/>
</dbReference>
<evidence type="ECO:0000256" key="8">
    <source>
        <dbReference type="ARBA" id="ARBA00023037"/>
    </source>
</evidence>
<evidence type="ECO:0000256" key="10">
    <source>
        <dbReference type="ARBA" id="ARBA00023170"/>
    </source>
</evidence>
<dbReference type="SMART" id="SM00191">
    <property type="entry name" value="Int_alpha"/>
    <property type="match status" value="4"/>
</dbReference>
<evidence type="ECO:0000313" key="17">
    <source>
        <dbReference type="EMBL" id="CBY25061.1"/>
    </source>
</evidence>
<dbReference type="InterPro" id="IPR013517">
    <property type="entry name" value="FG-GAP"/>
</dbReference>
<dbReference type="InterPro" id="IPR048285">
    <property type="entry name" value="Integrin_alpha_Ig-like_2"/>
</dbReference>
<evidence type="ECO:0000256" key="13">
    <source>
        <dbReference type="RuleBase" id="RU003762"/>
    </source>
</evidence>
<dbReference type="GO" id="GO:0008305">
    <property type="term" value="C:integrin complex"/>
    <property type="evidence" value="ECO:0007669"/>
    <property type="project" value="InterPro"/>
</dbReference>
<dbReference type="PROSITE" id="PS51470">
    <property type="entry name" value="FG_GAP"/>
    <property type="match status" value="1"/>
</dbReference>
<evidence type="ECO:0000256" key="2">
    <source>
        <dbReference type="ARBA" id="ARBA00008054"/>
    </source>
</evidence>
<dbReference type="InterPro" id="IPR013519">
    <property type="entry name" value="Int_alpha_beta-p"/>
</dbReference>
<dbReference type="PANTHER" id="PTHR23220:SF122">
    <property type="entry name" value="INTEGRIN ALPHA-PS1"/>
    <property type="match status" value="1"/>
</dbReference>
<comment type="similarity">
    <text evidence="2 13">Belongs to the integrin alpha chain family.</text>
</comment>
<dbReference type="SUPFAM" id="SSF69179">
    <property type="entry name" value="Integrin domains"/>
    <property type="match status" value="3"/>
</dbReference>
<accession>E4XKZ3</accession>
<protein>
    <submittedName>
        <fullName evidence="17">Uncharacterized protein</fullName>
    </submittedName>
</protein>
<keyword evidence="10 13" id="KW-0675">Receptor</keyword>
<dbReference type="PANTHER" id="PTHR23220">
    <property type="entry name" value="INTEGRIN ALPHA"/>
    <property type="match status" value="1"/>
</dbReference>
<evidence type="ECO:0000256" key="9">
    <source>
        <dbReference type="ARBA" id="ARBA00023136"/>
    </source>
</evidence>
<evidence type="ECO:0000256" key="7">
    <source>
        <dbReference type="ARBA" id="ARBA00022989"/>
    </source>
</evidence>
<evidence type="ECO:0000256" key="3">
    <source>
        <dbReference type="ARBA" id="ARBA00022692"/>
    </source>
</evidence>
<feature type="domain" description="Integrin alpha third immunoglobulin-like" evidence="16">
    <location>
        <begin position="864"/>
        <end position="1034"/>
    </location>
</feature>
<sequence length="1150" mass="129343">MRVAAIFSRLVAAFNLEQSNVINGGVLLGSKGYFGASLELHQSQSEWTLLIGAPTDSSEGSLYKCPLNASGTEPDCQKVDVSSCVESRNRQIAKQGQNVDYYWSFNETGKMFGYTISSAGPDGDVAVCSPRLWLEKNNKKIKTQVGECMILDSSLRIKNDPECSFNPCLDKTTLSSTSDPSLKNYLFCNAGFSAAWSPRTVGDDALTALYMGLPNMLQYAGNIVSALPVNTLDNVFMDKFMTFDEDLPNPYTWIYEPLIEEDFINKPDKGLFSNSYLGTSLKAANLSSTTPGITIISGGDHLNEVNLYTIDSDGKKFNLKSTIVPPGKSRDGVRGIADISGFGRVVETIDLDGDGELDIIIGAPLHVYINQTDKLRSTEGQVLIYLSRDNPKWNSKSNLYGGKSIKLEGAYASRFGQSIRNVGDINHDGIDDLAIAAPGENKVYIFHGNRTFTEETEPVQVLEVAENVIGLGYSITAADFDGNGYSDIIVGSLSENVFLFKSRPIIDVRSTLKPNKKSLKLDENERSVSIDFCFSFNERSNSMKENIMINFNITLDGMRRGRPRVSFVRDEDHTVFSDDISLELSKEECVRDVKFYLRKQGQYDDKLSPIDVRLTWDLSSARSRRAESAGLVPILDSLDGSSQTIQIEVENNCGPDLICKSNLQSSAEFQMGVKDLNGTFEWTSSEKKLNRKQKRSLTTFTLGREELIGFLVTSRNNKDDAHEASFTVRYPKHVLYHGYEKIDEDRTNVKCFKEQSDNAIRNRDLFTSLRCVLGNPFKHNDKAQVRLRFQKQPTIVSQDEISFYLSKNTTSQQKDDGETDYIMRIKLDPMLKIETSTVNSGQFSYRLIPKDQQLNIDEIKETEESLPDKALLIGPKVEHRYSIYTESSLSIPKVTLEFHWPMEEFHSGGFLLYLWDIKIDNNGNDIECENLDSKDPQNIRNGIRKRRENDIKKSENPKRRGTQWMGMSDYQQYSCGYQKMKCETIKCVISDLRRGENIVFDFVAYAYRPTFSEFLNRITPIDKVVIESDVTVDFASEGDENTAFKAANVEVANSDMTATVRVTGNSEKASPSIFTVPLWVIVVAAAGGVLILSRIIITVILWKLGCFQRGEYKYQPEMHRAERKVQRSKEVAENDIYSYDRNVMLLSDQG</sequence>
<dbReference type="Pfam" id="PF08441">
    <property type="entry name" value="Integrin_A_Ig_1"/>
    <property type="match status" value="1"/>
</dbReference>
<feature type="repeat" description="FG-GAP" evidence="12">
    <location>
        <begin position="401"/>
        <end position="463"/>
    </location>
</feature>
<dbReference type="Gene3D" id="2.60.40.1460">
    <property type="entry name" value="Integrin domains. Chain A, domain 2"/>
    <property type="match status" value="1"/>
</dbReference>
<dbReference type="Gene3D" id="1.20.5.930">
    <property type="entry name" value="Bicelle-embedded integrin alpha(iib) transmembrane segment"/>
    <property type="match status" value="1"/>
</dbReference>
<dbReference type="InterPro" id="IPR048286">
    <property type="entry name" value="Integrin_alpha_Ig-like_3"/>
</dbReference>
<keyword evidence="11" id="KW-0325">Glycoprotein</keyword>
<evidence type="ECO:0000259" key="16">
    <source>
        <dbReference type="Pfam" id="PF20806"/>
    </source>
</evidence>
<keyword evidence="9 13" id="KW-0472">Membrane</keyword>
<evidence type="ECO:0000256" key="5">
    <source>
        <dbReference type="ARBA" id="ARBA00022737"/>
    </source>
</evidence>
<dbReference type="Proteomes" id="UP000001307">
    <property type="component" value="Unassembled WGS sequence"/>
</dbReference>
<gene>
    <name evidence="17" type="ORF">GSOID_T00014364001</name>
</gene>
<evidence type="ECO:0000256" key="1">
    <source>
        <dbReference type="ARBA" id="ARBA00004479"/>
    </source>
</evidence>
<dbReference type="Gene3D" id="2.130.10.130">
    <property type="entry name" value="Integrin alpha, N-terminal"/>
    <property type="match status" value="1"/>
</dbReference>
<keyword evidence="3 13" id="KW-0812">Transmembrane</keyword>
<feature type="domain" description="Integrin alpha first immunoglubulin-like" evidence="14">
    <location>
        <begin position="502"/>
        <end position="650"/>
    </location>
</feature>
<comment type="subcellular location">
    <subcellularLocation>
        <location evidence="1 13">Membrane</location>
        <topology evidence="1 13">Single-pass type I membrane protein</topology>
    </subcellularLocation>
</comment>
<dbReference type="GO" id="GO:0007229">
    <property type="term" value="P:integrin-mediated signaling pathway"/>
    <property type="evidence" value="ECO:0007669"/>
    <property type="project" value="UniProtKB-KW"/>
</dbReference>
<evidence type="ECO:0000256" key="6">
    <source>
        <dbReference type="ARBA" id="ARBA00022889"/>
    </source>
</evidence>
<dbReference type="Pfam" id="PF20806">
    <property type="entry name" value="Integrin_A_Ig_3"/>
    <property type="match status" value="1"/>
</dbReference>
<reference evidence="17" key="1">
    <citation type="journal article" date="2010" name="Science">
        <title>Plasticity of animal genome architecture unmasked by rapid evolution of a pelagic tunicate.</title>
        <authorList>
            <person name="Denoeud F."/>
            <person name="Henriet S."/>
            <person name="Mungpakdee S."/>
            <person name="Aury J.M."/>
            <person name="Da Silva C."/>
            <person name="Brinkmann H."/>
            <person name="Mikhaleva J."/>
            <person name="Olsen L.C."/>
            <person name="Jubin C."/>
            <person name="Canestro C."/>
            <person name="Bouquet J.M."/>
            <person name="Danks G."/>
            <person name="Poulain J."/>
            <person name="Campsteijn C."/>
            <person name="Adamski M."/>
            <person name="Cross I."/>
            <person name="Yadetie F."/>
            <person name="Muffato M."/>
            <person name="Louis A."/>
            <person name="Butcher S."/>
            <person name="Tsagkogeorga G."/>
            <person name="Konrad A."/>
            <person name="Singh S."/>
            <person name="Jensen M.F."/>
            <person name="Cong E.H."/>
            <person name="Eikeseth-Otteraa H."/>
            <person name="Noel B."/>
            <person name="Anthouard V."/>
            <person name="Porcel B.M."/>
            <person name="Kachouri-Lafond R."/>
            <person name="Nishino A."/>
            <person name="Ugolini M."/>
            <person name="Chourrout P."/>
            <person name="Nishida H."/>
            <person name="Aasland R."/>
            <person name="Huzurbazar S."/>
            <person name="Westhof E."/>
            <person name="Delsuc F."/>
            <person name="Lehrach H."/>
            <person name="Reinhardt R."/>
            <person name="Weissenbach J."/>
            <person name="Roy S.W."/>
            <person name="Artiguenave F."/>
            <person name="Postlethwait J.H."/>
            <person name="Manak J.R."/>
            <person name="Thompson E.M."/>
            <person name="Jaillon O."/>
            <person name="Du Pasquier L."/>
            <person name="Boudinot P."/>
            <person name="Liberles D.A."/>
            <person name="Volff J.N."/>
            <person name="Philippe H."/>
            <person name="Lenhard B."/>
            <person name="Roest Crollius H."/>
            <person name="Wincker P."/>
            <person name="Chourrout D."/>
        </authorList>
    </citation>
    <scope>NUCLEOTIDE SEQUENCE [LARGE SCALE GENOMIC DNA]</scope>
</reference>
<evidence type="ECO:0000256" key="11">
    <source>
        <dbReference type="ARBA" id="ARBA00023180"/>
    </source>
</evidence>
<evidence type="ECO:0000256" key="4">
    <source>
        <dbReference type="ARBA" id="ARBA00022729"/>
    </source>
</evidence>
<dbReference type="InterPro" id="IPR013649">
    <property type="entry name" value="Integrin_alpha_Ig-like_1"/>
</dbReference>
<organism evidence="17">
    <name type="scientific">Oikopleura dioica</name>
    <name type="common">Tunicate</name>
    <dbReference type="NCBI Taxonomy" id="34765"/>
    <lineage>
        <taxon>Eukaryota</taxon>
        <taxon>Metazoa</taxon>
        <taxon>Chordata</taxon>
        <taxon>Tunicata</taxon>
        <taxon>Appendicularia</taxon>
        <taxon>Copelata</taxon>
        <taxon>Oikopleuridae</taxon>
        <taxon>Oikopleura</taxon>
    </lineage>
</organism>
<dbReference type="EMBL" id="FN653066">
    <property type="protein sequence ID" value="CBY25061.1"/>
    <property type="molecule type" value="Genomic_DNA"/>
</dbReference>
<evidence type="ECO:0000256" key="12">
    <source>
        <dbReference type="PROSITE-ProRule" id="PRU00803"/>
    </source>
</evidence>
<evidence type="ECO:0000259" key="15">
    <source>
        <dbReference type="Pfam" id="PF20805"/>
    </source>
</evidence>
<dbReference type="GO" id="GO:0098609">
    <property type="term" value="P:cell-cell adhesion"/>
    <property type="evidence" value="ECO:0007669"/>
    <property type="project" value="TreeGrafter"/>
</dbReference>
<keyword evidence="4" id="KW-0732">Signal</keyword>
<dbReference type="SUPFAM" id="SSF69318">
    <property type="entry name" value="Integrin alpha N-terminal domain"/>
    <property type="match status" value="1"/>
</dbReference>
<keyword evidence="18" id="KW-1185">Reference proteome</keyword>
<dbReference type="OrthoDB" id="5317514at2759"/>
<keyword evidence="5" id="KW-0677">Repeat</keyword>
<dbReference type="Pfam" id="PF01839">
    <property type="entry name" value="FG-GAP"/>
    <property type="match status" value="1"/>
</dbReference>
<feature type="transmembrane region" description="Helical" evidence="13">
    <location>
        <begin position="1078"/>
        <end position="1102"/>
    </location>
</feature>
<dbReference type="GO" id="GO:0009897">
    <property type="term" value="C:external side of plasma membrane"/>
    <property type="evidence" value="ECO:0007669"/>
    <property type="project" value="TreeGrafter"/>
</dbReference>